<dbReference type="Pfam" id="PF00814">
    <property type="entry name" value="TsaD"/>
    <property type="match status" value="1"/>
</dbReference>
<dbReference type="InterPro" id="IPR000905">
    <property type="entry name" value="Gcp-like_dom"/>
</dbReference>
<comment type="caution">
    <text evidence="2">The sequence shown here is derived from an EMBL/GenBank/DDBJ whole genome shotgun (WGS) entry which is preliminary data.</text>
</comment>
<name>A0A1F4X949_UNCKA</name>
<sequence>MYKIYIDTSNRKEKSLTLLSTEHDKDTVIEKLIGDMDIVGSIDSLLKKHNLNPDDISEYVSNPGPGSFTGLKLGATVANIMNWAVHGKDLKDMKYPDYGGEPNIQGPKS</sequence>
<feature type="domain" description="Gcp-like" evidence="1">
    <location>
        <begin position="38"/>
        <end position="85"/>
    </location>
</feature>
<dbReference type="SUPFAM" id="SSF53067">
    <property type="entry name" value="Actin-like ATPase domain"/>
    <property type="match status" value="1"/>
</dbReference>
<dbReference type="AlphaFoldDB" id="A0A1F4X949"/>
<protein>
    <recommendedName>
        <fullName evidence="1">Gcp-like domain-containing protein</fullName>
    </recommendedName>
</protein>
<dbReference type="Gene3D" id="3.30.420.40">
    <property type="match status" value="1"/>
</dbReference>
<reference evidence="2 3" key="1">
    <citation type="journal article" date="2016" name="Nat. Commun.">
        <title>Thousands of microbial genomes shed light on interconnected biogeochemical processes in an aquifer system.</title>
        <authorList>
            <person name="Anantharaman K."/>
            <person name="Brown C.T."/>
            <person name="Hug L.A."/>
            <person name="Sharon I."/>
            <person name="Castelle C.J."/>
            <person name="Probst A.J."/>
            <person name="Thomas B.C."/>
            <person name="Singh A."/>
            <person name="Wilkins M.J."/>
            <person name="Karaoz U."/>
            <person name="Brodie E.L."/>
            <person name="Williams K.H."/>
            <person name="Hubbard S.S."/>
            <person name="Banfield J.F."/>
        </authorList>
    </citation>
    <scope>NUCLEOTIDE SEQUENCE [LARGE SCALE GENOMIC DNA]</scope>
</reference>
<gene>
    <name evidence="2" type="ORF">A2619_02705</name>
</gene>
<accession>A0A1F4X949</accession>
<dbReference type="EMBL" id="MEWG01000005">
    <property type="protein sequence ID" value="OGC78230.1"/>
    <property type="molecule type" value="Genomic_DNA"/>
</dbReference>
<proteinExistence type="predicted"/>
<evidence type="ECO:0000259" key="1">
    <source>
        <dbReference type="Pfam" id="PF00814"/>
    </source>
</evidence>
<evidence type="ECO:0000313" key="2">
    <source>
        <dbReference type="EMBL" id="OGC78230.1"/>
    </source>
</evidence>
<dbReference type="InterPro" id="IPR043129">
    <property type="entry name" value="ATPase_NBD"/>
</dbReference>
<dbReference type="Proteomes" id="UP000176815">
    <property type="component" value="Unassembled WGS sequence"/>
</dbReference>
<organism evidence="2 3">
    <name type="scientific">candidate division WWE3 bacterium RIFOXYD1_FULL_39_9</name>
    <dbReference type="NCBI Taxonomy" id="1802649"/>
    <lineage>
        <taxon>Bacteria</taxon>
        <taxon>Katanobacteria</taxon>
    </lineage>
</organism>
<evidence type="ECO:0000313" key="3">
    <source>
        <dbReference type="Proteomes" id="UP000176815"/>
    </source>
</evidence>